<dbReference type="EMBL" id="JAPDRL010000054">
    <property type="protein sequence ID" value="KAJ9661876.1"/>
    <property type="molecule type" value="Genomic_DNA"/>
</dbReference>
<keyword evidence="1" id="KW-0812">Transmembrane</keyword>
<accession>A0ABQ9NPJ9</accession>
<reference evidence="3" key="1">
    <citation type="submission" date="2022-10" db="EMBL/GenBank/DDBJ databases">
        <title>Culturing micro-colonial fungi from biological soil crusts in the Mojave desert and describing Neophaeococcomyces mojavensis, and introducing the new genera and species Taxawa tesnikishii.</title>
        <authorList>
            <person name="Kurbessoian T."/>
            <person name="Stajich J.E."/>
        </authorList>
    </citation>
    <scope>NUCLEOTIDE SEQUENCE</scope>
    <source>
        <strain evidence="3">TK_1</strain>
    </source>
</reference>
<dbReference type="PANTHER" id="PTHR35152:SF1">
    <property type="entry name" value="DOMAIN SIGNALLING PROTEIN, PUTATIVE (AFU_ORTHOLOGUE AFUA_5G11310)-RELATED"/>
    <property type="match status" value="1"/>
</dbReference>
<feature type="transmembrane region" description="Helical" evidence="1">
    <location>
        <begin position="20"/>
        <end position="42"/>
    </location>
</feature>
<feature type="transmembrane region" description="Helical" evidence="1">
    <location>
        <begin position="54"/>
        <end position="76"/>
    </location>
</feature>
<keyword evidence="1" id="KW-1133">Transmembrane helix</keyword>
<evidence type="ECO:0000313" key="3">
    <source>
        <dbReference type="EMBL" id="KAJ9661876.1"/>
    </source>
</evidence>
<comment type="caution">
    <text evidence="3">The sequence shown here is derived from an EMBL/GenBank/DDBJ whole genome shotgun (WGS) entry which is preliminary data.</text>
</comment>
<feature type="domain" description="MHYT" evidence="2">
    <location>
        <begin position="19"/>
        <end position="221"/>
    </location>
</feature>
<feature type="transmembrane region" description="Helical" evidence="1">
    <location>
        <begin position="237"/>
        <end position="258"/>
    </location>
</feature>
<dbReference type="Proteomes" id="UP001172684">
    <property type="component" value="Unassembled WGS sequence"/>
</dbReference>
<name>A0ABQ9NPJ9_9PEZI</name>
<organism evidence="3 4">
    <name type="scientific">Coniosporium apollinis</name>
    <dbReference type="NCBI Taxonomy" id="61459"/>
    <lineage>
        <taxon>Eukaryota</taxon>
        <taxon>Fungi</taxon>
        <taxon>Dikarya</taxon>
        <taxon>Ascomycota</taxon>
        <taxon>Pezizomycotina</taxon>
        <taxon>Dothideomycetes</taxon>
        <taxon>Dothideomycetes incertae sedis</taxon>
        <taxon>Coniosporium</taxon>
    </lineage>
</organism>
<protein>
    <recommendedName>
        <fullName evidence="2">MHYT domain-containing protein</fullName>
    </recommendedName>
</protein>
<keyword evidence="4" id="KW-1185">Reference proteome</keyword>
<keyword evidence="1" id="KW-0472">Membrane</keyword>
<dbReference type="PANTHER" id="PTHR35152">
    <property type="entry name" value="DOMAIN SIGNALLING PROTEIN, PUTATIVE (AFU_ORTHOLOGUE AFUA_5G11310)-RELATED"/>
    <property type="match status" value="1"/>
</dbReference>
<gene>
    <name evidence="3" type="ORF">H2201_006356</name>
</gene>
<dbReference type="InterPro" id="IPR005330">
    <property type="entry name" value="MHYT_dom"/>
</dbReference>
<feature type="transmembrane region" description="Helical" evidence="1">
    <location>
        <begin position="96"/>
        <end position="115"/>
    </location>
</feature>
<dbReference type="Pfam" id="PF03707">
    <property type="entry name" value="MHYT"/>
    <property type="match status" value="2"/>
</dbReference>
<feature type="transmembrane region" description="Helical" evidence="1">
    <location>
        <begin position="163"/>
        <end position="185"/>
    </location>
</feature>
<sequence>MPDPITTTYKVGDVVPFHMLPGLIIVSYIVSLVGSVTTVELLHRRKTGGGWLSWLQLAACSVSFGLVAIWCMHFVGNRAIILGDGCQEIQLYYNPLFTALSVFLPIIFLFFGFALAERFNRSKTAMYSSLVASGTVAGLAITGMHYVGNFGTRNYSLDNNTGYIVGAAAIAVVACWVALTVFFHWKEHWINSWWRRALCACVLAGAVSGMHWTATVGSTYTLESYHTGNGQDRNTNLIIAISMCLVACLVMFVIIWFIQRRHKQLADRAQHVVLATATFDPDGRLLVTNEGLFPTKEITRQFNQRSFDDEFNVAHPVFQWIYRVSNHWQSVAELIPAMRSHLRAIGSLKDSPLPGSHGSRSGFEDYSGDGDYSLVFREHFCVAAAELADHVHTPLQKMGTLYDQIMMTGTLKAEFRGGLMRRNHKNANAADVESGIKLPALFGRGQLLFVVRRVDRAEASRLMSSGYRFANMEQVGDIMARAMQVPRAELAATVNDLRTFTQRSEEASPAPGTYLACFALKPAVKTSNSNWDVLVSKDYPSQLPKVLLSADPLQPWQLQIMNGLDGLTVNQCIQRLSSMASESQVDAEKAFIRSVHQQTLALTQVIPEPFFRQAVFSSTPVEIHSQSSSASNSRATLMAFCVIPDVHTASIRSTSTLVYLPWSFFKCQQRCHKASTDHAILARRIYTEFGNVVTHQKETDSFSSSRRDSLANQPNARTTRFWPFTSKTRNFGASNNFKPDNISETELVETRSRHDGEGGHAFGGIMVSQDVTVDAGTKEDSRIELRNLGTKSEAGVAATEMPIFADKLFSITSARWQRP</sequence>
<proteinExistence type="predicted"/>
<evidence type="ECO:0000259" key="2">
    <source>
        <dbReference type="PROSITE" id="PS50924"/>
    </source>
</evidence>
<feature type="transmembrane region" description="Helical" evidence="1">
    <location>
        <begin position="127"/>
        <end position="148"/>
    </location>
</feature>
<evidence type="ECO:0000313" key="4">
    <source>
        <dbReference type="Proteomes" id="UP001172684"/>
    </source>
</evidence>
<dbReference type="PROSITE" id="PS50924">
    <property type="entry name" value="MHYT"/>
    <property type="match status" value="1"/>
</dbReference>
<evidence type="ECO:0000256" key="1">
    <source>
        <dbReference type="SAM" id="Phobius"/>
    </source>
</evidence>